<dbReference type="Proteomes" id="UP000712673">
    <property type="component" value="Unassembled WGS sequence"/>
</dbReference>
<dbReference type="Pfam" id="PF03631">
    <property type="entry name" value="Virul_fac_BrkB"/>
    <property type="match status" value="1"/>
</dbReference>
<evidence type="ECO:0000256" key="7">
    <source>
        <dbReference type="SAM" id="Phobius"/>
    </source>
</evidence>
<feature type="transmembrane region" description="Helical" evidence="7">
    <location>
        <begin position="208"/>
        <end position="236"/>
    </location>
</feature>
<evidence type="ECO:0000256" key="3">
    <source>
        <dbReference type="ARBA" id="ARBA00022692"/>
    </source>
</evidence>
<feature type="region of interest" description="Disordered" evidence="6">
    <location>
        <begin position="435"/>
        <end position="464"/>
    </location>
</feature>
<comment type="subcellular location">
    <subcellularLocation>
        <location evidence="1">Cell membrane</location>
        <topology evidence="1">Multi-pass membrane protein</topology>
    </subcellularLocation>
</comment>
<evidence type="ECO:0000256" key="1">
    <source>
        <dbReference type="ARBA" id="ARBA00004651"/>
    </source>
</evidence>
<keyword evidence="4 7" id="KW-1133">Transmembrane helix</keyword>
<name>A0A937VZ76_UNCTE</name>
<feature type="transmembrane region" description="Helical" evidence="7">
    <location>
        <begin position="243"/>
        <end position="264"/>
    </location>
</feature>
<reference evidence="8" key="1">
    <citation type="submission" date="2019-03" db="EMBL/GenBank/DDBJ databases">
        <title>Lake Tanganyika Metagenome-Assembled Genomes (MAGs).</title>
        <authorList>
            <person name="Tran P."/>
        </authorList>
    </citation>
    <scope>NUCLEOTIDE SEQUENCE</scope>
    <source>
        <strain evidence="8">K_DeepCast_65m_m2_066</strain>
    </source>
</reference>
<feature type="transmembrane region" description="Helical" evidence="7">
    <location>
        <begin position="166"/>
        <end position="188"/>
    </location>
</feature>
<protein>
    <submittedName>
        <fullName evidence="8">YihY/virulence factor BrkB family protein</fullName>
    </submittedName>
</protein>
<evidence type="ECO:0000256" key="4">
    <source>
        <dbReference type="ARBA" id="ARBA00022989"/>
    </source>
</evidence>
<evidence type="ECO:0000256" key="2">
    <source>
        <dbReference type="ARBA" id="ARBA00022475"/>
    </source>
</evidence>
<evidence type="ECO:0000313" key="8">
    <source>
        <dbReference type="EMBL" id="MBM3223268.1"/>
    </source>
</evidence>
<dbReference type="GO" id="GO:0005886">
    <property type="term" value="C:plasma membrane"/>
    <property type="evidence" value="ECO:0007669"/>
    <property type="project" value="UniProtKB-SubCell"/>
</dbReference>
<feature type="transmembrane region" description="Helical" evidence="7">
    <location>
        <begin position="68"/>
        <end position="87"/>
    </location>
</feature>
<dbReference type="InterPro" id="IPR036388">
    <property type="entry name" value="WH-like_DNA-bd_sf"/>
</dbReference>
<dbReference type="AlphaFoldDB" id="A0A937VZ76"/>
<dbReference type="PANTHER" id="PTHR30213">
    <property type="entry name" value="INNER MEMBRANE PROTEIN YHJD"/>
    <property type="match status" value="1"/>
</dbReference>
<keyword evidence="3 7" id="KW-0812">Transmembrane</keyword>
<keyword evidence="5 7" id="KW-0472">Membrane</keyword>
<feature type="transmembrane region" description="Helical" evidence="7">
    <location>
        <begin position="126"/>
        <end position="146"/>
    </location>
</feature>
<dbReference type="Gene3D" id="1.10.10.10">
    <property type="entry name" value="Winged helix-like DNA-binding domain superfamily/Winged helix DNA-binding domain"/>
    <property type="match status" value="1"/>
</dbReference>
<evidence type="ECO:0000313" key="9">
    <source>
        <dbReference type="Proteomes" id="UP000712673"/>
    </source>
</evidence>
<gene>
    <name evidence="8" type="ORF">FJZ47_05630</name>
</gene>
<dbReference type="EMBL" id="VGLS01000119">
    <property type="protein sequence ID" value="MBM3223268.1"/>
    <property type="molecule type" value="Genomic_DNA"/>
</dbReference>
<organism evidence="8 9">
    <name type="scientific">Tectimicrobiota bacterium</name>
    <dbReference type="NCBI Taxonomy" id="2528274"/>
    <lineage>
        <taxon>Bacteria</taxon>
        <taxon>Pseudomonadati</taxon>
        <taxon>Nitrospinota/Tectimicrobiota group</taxon>
        <taxon>Candidatus Tectimicrobiota</taxon>
    </lineage>
</organism>
<dbReference type="NCBIfam" id="TIGR00765">
    <property type="entry name" value="yihY_not_rbn"/>
    <property type="match status" value="1"/>
</dbReference>
<keyword evidence="2" id="KW-1003">Cell membrane</keyword>
<feature type="transmembrane region" description="Helical" evidence="7">
    <location>
        <begin position="276"/>
        <end position="293"/>
    </location>
</feature>
<dbReference type="InterPro" id="IPR017039">
    <property type="entry name" value="Virul_fac_BrkB"/>
</dbReference>
<proteinExistence type="predicted"/>
<evidence type="ECO:0000256" key="6">
    <source>
        <dbReference type="SAM" id="MobiDB-lite"/>
    </source>
</evidence>
<accession>A0A937VZ76</accession>
<evidence type="ECO:0000256" key="5">
    <source>
        <dbReference type="ARBA" id="ARBA00023136"/>
    </source>
</evidence>
<comment type="caution">
    <text evidence="8">The sequence shown here is derived from an EMBL/GenBank/DDBJ whole genome shotgun (WGS) entry which is preliminary data.</text>
</comment>
<dbReference type="PANTHER" id="PTHR30213:SF0">
    <property type="entry name" value="UPF0761 MEMBRANE PROTEIN YIHY"/>
    <property type="match status" value="1"/>
</dbReference>
<sequence>MARLTALLASLLGLYERLRLFVSRDVWRADLAVTSRLGSVCTYPLRIVLIVVRGFFLEHQCLLRASALTYNTLLSVVPMLAFMLAFLKGLGVHNLLEPFLLDMLAIRSEEMVRTILYYANNIEVRTLGGIGLGTLLITTMLGVGNVERSFNEIWGVRTERPILRKIADYASVLVLAPVALLLATGINTRLHSPMFMGTWLGMPMISEAVSWFSAMASTLLPYVALWLVFTFFYSFLPNTRVHALPALIGGIFGGTLWQISQWAYIELQVGMANAQAIYGALAQLPVLMLWLYVSWVTTLLGAEVAYACQHVTTYFPARLVQHTSIYVREWLAQALYFSLARTFMEGQGAWSAVTFAQQQRIPLRLLNDIIQPLREAGLLLETAASPDHYVPGRDPAHMTPWLIVQALRHHGDQTLGDLITLQDPLTTRLMTQLEEAQQHAAGSHSIPQWLTDKDSGSTPERSPS</sequence>